<feature type="region of interest" description="Disordered" evidence="1">
    <location>
        <begin position="205"/>
        <end position="239"/>
    </location>
</feature>
<evidence type="ECO:0000313" key="4">
    <source>
        <dbReference type="EMBL" id="RZS93314.1"/>
    </source>
</evidence>
<dbReference type="Proteomes" id="UP000292262">
    <property type="component" value="Unassembled WGS sequence"/>
</dbReference>
<dbReference type="Pfam" id="PF10988">
    <property type="entry name" value="DUF2807"/>
    <property type="match status" value="1"/>
</dbReference>
<feature type="signal peptide" evidence="2">
    <location>
        <begin position="1"/>
        <end position="22"/>
    </location>
</feature>
<organism evidence="4 5">
    <name type="scientific">Aquimarina brevivitae</name>
    <dbReference type="NCBI Taxonomy" id="323412"/>
    <lineage>
        <taxon>Bacteria</taxon>
        <taxon>Pseudomonadati</taxon>
        <taxon>Bacteroidota</taxon>
        <taxon>Flavobacteriia</taxon>
        <taxon>Flavobacteriales</taxon>
        <taxon>Flavobacteriaceae</taxon>
        <taxon>Aquimarina</taxon>
    </lineage>
</organism>
<dbReference type="OrthoDB" id="942536at2"/>
<protein>
    <submittedName>
        <fullName evidence="4">Putative autotransporter adhesin-like protein</fullName>
    </submittedName>
</protein>
<comment type="caution">
    <text evidence="4">The sequence shown here is derived from an EMBL/GenBank/DDBJ whole genome shotgun (WGS) entry which is preliminary data.</text>
</comment>
<feature type="region of interest" description="Disordered" evidence="1">
    <location>
        <begin position="160"/>
        <end position="179"/>
    </location>
</feature>
<dbReference type="EMBL" id="SGXE01000002">
    <property type="protein sequence ID" value="RZS93314.1"/>
    <property type="molecule type" value="Genomic_DNA"/>
</dbReference>
<dbReference type="RefSeq" id="WP_130286452.1">
    <property type="nucleotide sequence ID" value="NZ_SGXE01000002.1"/>
</dbReference>
<gene>
    <name evidence="4" type="ORF">EV197_1892</name>
</gene>
<dbReference type="InterPro" id="IPR021255">
    <property type="entry name" value="DUF2807"/>
</dbReference>
<feature type="domain" description="Putative auto-transporter adhesin head GIN" evidence="3">
    <location>
        <begin position="43"/>
        <end position="223"/>
    </location>
</feature>
<proteinExistence type="predicted"/>
<dbReference type="PROSITE" id="PS51257">
    <property type="entry name" value="PROKAR_LIPOPROTEIN"/>
    <property type="match status" value="1"/>
</dbReference>
<keyword evidence="5" id="KW-1185">Reference proteome</keyword>
<feature type="chain" id="PRO_5020225316" evidence="2">
    <location>
        <begin position="23"/>
        <end position="239"/>
    </location>
</feature>
<dbReference type="Gene3D" id="2.160.20.120">
    <property type="match status" value="1"/>
</dbReference>
<sequence length="239" mass="25652">MTTLVKILVTAFLSLFLASCNMNFNGIQGEGEVIRKEKTIDKAFTGVKASKGLDVILIKSDDAKVIVEANENLHQHIEVYVENNTLYVTSDKNIYRADEKNVFVSYKSLNKIASSSGASISSEATVVERNLTLKASSGSDIELSVRAETLQSSVSSGAHIELSGQANRHDAKASSGADIKSRDMESLIASATASSGSSIKIHAKQEFRGKASSGADINYYGNPEKIDEVENSGGNVRRN</sequence>
<dbReference type="AlphaFoldDB" id="A0A4Q7P0W4"/>
<evidence type="ECO:0000313" key="5">
    <source>
        <dbReference type="Proteomes" id="UP000292262"/>
    </source>
</evidence>
<reference evidence="4 5" key="1">
    <citation type="submission" date="2019-02" db="EMBL/GenBank/DDBJ databases">
        <title>Genomic Encyclopedia of Type Strains, Phase IV (KMG-IV): sequencing the most valuable type-strain genomes for metagenomic binning, comparative biology and taxonomic classification.</title>
        <authorList>
            <person name="Goeker M."/>
        </authorList>
    </citation>
    <scope>NUCLEOTIDE SEQUENCE [LARGE SCALE GENOMIC DNA]</scope>
    <source>
        <strain evidence="4 5">DSM 17196</strain>
    </source>
</reference>
<keyword evidence="2" id="KW-0732">Signal</keyword>
<evidence type="ECO:0000256" key="1">
    <source>
        <dbReference type="SAM" id="MobiDB-lite"/>
    </source>
</evidence>
<evidence type="ECO:0000256" key="2">
    <source>
        <dbReference type="SAM" id="SignalP"/>
    </source>
</evidence>
<accession>A0A4Q7P0W4</accession>
<evidence type="ECO:0000259" key="3">
    <source>
        <dbReference type="Pfam" id="PF10988"/>
    </source>
</evidence>
<name>A0A4Q7P0W4_9FLAO</name>